<comment type="similarity">
    <text evidence="3">Belongs to the peptidase S10 family.</text>
</comment>
<dbReference type="EMBL" id="WVTA01000002">
    <property type="protein sequence ID" value="KAK3215467.1"/>
    <property type="molecule type" value="Genomic_DNA"/>
</dbReference>
<evidence type="ECO:0000256" key="5">
    <source>
        <dbReference type="ARBA" id="ARBA00022554"/>
    </source>
</evidence>
<evidence type="ECO:0000256" key="4">
    <source>
        <dbReference type="ARBA" id="ARBA00022448"/>
    </source>
</evidence>
<keyword evidence="6" id="KW-0121">Carboxypeptidase</keyword>
<comment type="function">
    <text evidence="14">Catalyzes the epimerization of the S- and R-forms of NAD(P)HX, a damaged form of NAD(P)H that is a result of enzymatic or heat-dependent hydration. This is a prerequisite for the S-specific NAD(P)H-hydrate dehydratase to allow the repair of both epimers of NAD(P)HX.</text>
</comment>
<dbReference type="GO" id="GO:0061459">
    <property type="term" value="F:L-arginine transmembrane transporter activity"/>
    <property type="evidence" value="ECO:0007669"/>
    <property type="project" value="TreeGrafter"/>
</dbReference>
<keyword evidence="14" id="KW-0630">Potassium</keyword>
<keyword evidence="10" id="KW-0029">Amino-acid transport</keyword>
<dbReference type="EC" id="5.1.99.6" evidence="14"/>
<feature type="domain" description="YjeF N-terminal" evidence="16">
    <location>
        <begin position="441"/>
        <end position="644"/>
    </location>
</feature>
<organism evidence="17 18">
    <name type="scientific">Pseudopithomyces chartarum</name>
    <dbReference type="NCBI Taxonomy" id="1892770"/>
    <lineage>
        <taxon>Eukaryota</taxon>
        <taxon>Fungi</taxon>
        <taxon>Dikarya</taxon>
        <taxon>Ascomycota</taxon>
        <taxon>Pezizomycotina</taxon>
        <taxon>Dothideomycetes</taxon>
        <taxon>Pleosporomycetidae</taxon>
        <taxon>Pleosporales</taxon>
        <taxon>Massarineae</taxon>
        <taxon>Didymosphaeriaceae</taxon>
        <taxon>Pseudopithomyces</taxon>
    </lineage>
</organism>
<feature type="transmembrane region" description="Helical" evidence="15">
    <location>
        <begin position="155"/>
        <end position="177"/>
    </location>
</feature>
<feature type="binding site" evidence="14">
    <location>
        <begin position="557"/>
        <end position="563"/>
    </location>
    <ligand>
        <name>(6S)-NADPHX</name>
        <dbReference type="ChEBI" id="CHEBI:64076"/>
    </ligand>
</feature>
<sequence>MGIFLGIFVIAWAGLTAGFGLYLQTRCARYVDRGHVSFAALSQLTYPNLSILFDAAIAIKCFGVAVSYLIIIGDLMPRVVVGFAPQAGDTSFLVDRQFWITAFMLVVIPLSFLRRLDSLKYTSVIALFSIAYLVILVLAHYLKGDTLADRGPVRVFQWSGPVSALAAFPVIVFAYTCHQNMFSILNEISDNSHFRTTSVIFASIGGACALYILTGITGYLSYGDNITGNIVMMYPTAAASTIGRLAIVILVMFSYPLQIHPCRASIDACLKWRPRRTTPETSDSPSRANLLSPPKRRVEMSDLRFALISTFLIVLSFITAMTVSSLEKVLAYVGSTGSTTISFILPGLFYYKISDPDSEHHQKLVKDEDDEDEFESADAEGIPTIASNLHAVSLGCAPTPTQYLARDTSSWMSFQGRALVPGEGAAGWGPMALRTISAKSAAALDQELMSTGAFSIDQLMELAGLSVSQAVFKLHPLHQGRRILLACGPGNNGGDGLVAARHLHHYGYKPTIYYPKQPSSDLYARLRTQLEALSIPFTSDFHAALSQTDHVVDAIFGFSFKGEVREPFPSVIEALRDTKVPVLAVDAPSSWGVDEGPPAEGPGKGTTLSNNITMNFLHLILTLLAHTSHSQVTRKISKTIPGASISYRKTTACNASTNTPSYSGYVHLNSTIIPNFPHNISTFFWFFPARKPAGANLALYLAGGPGQASSFAALTENGPCTAQPDGKPVIQNPYSLNENAHVLFGIPYGEKNSVSIWGNSYGGMYTAALAAYLLRANTKPPVKPGTPYARLSVPSIGITNGCLDLPTQVLSYATLLFNNTYDTPSGSPFRIYNSSYSSNLVATANRTGGCLDLVSQCRKLKDLYDISDEGLDPRVRQACSAAILKCNTDVLLPYFRASISRSQYDMALPQMQPWHPKAAASYLNQERVQNIFTRTMRDLDVATGQKRGSSTVTKADIIKG</sequence>
<dbReference type="Pfam" id="PF00450">
    <property type="entry name" value="Peptidase_S10"/>
    <property type="match status" value="2"/>
</dbReference>
<dbReference type="NCBIfam" id="TIGR00197">
    <property type="entry name" value="yjeF_nterm"/>
    <property type="match status" value="1"/>
</dbReference>
<keyword evidence="5" id="KW-0926">Vacuole</keyword>
<comment type="subcellular location">
    <subcellularLocation>
        <location evidence="14">Cytoplasm</location>
    </subcellularLocation>
    <subcellularLocation>
        <location evidence="14">Mitochondrion</location>
    </subcellularLocation>
    <subcellularLocation>
        <location evidence="1">Vacuole membrane</location>
        <topology evidence="1">Multi-pass membrane protein</topology>
    </subcellularLocation>
</comment>
<comment type="catalytic activity">
    <reaction evidence="14">
        <text>(6R)-NADPHX = (6S)-NADPHX</text>
        <dbReference type="Rhea" id="RHEA:32227"/>
        <dbReference type="ChEBI" id="CHEBI:64076"/>
        <dbReference type="ChEBI" id="CHEBI:64077"/>
        <dbReference type="EC" id="5.1.99.6"/>
    </reaction>
</comment>
<comment type="similarity">
    <text evidence="14">Belongs to the NnrE/AIBP family.</text>
</comment>
<dbReference type="GO" id="GO:0005290">
    <property type="term" value="F:L-histidine transmembrane transporter activity"/>
    <property type="evidence" value="ECO:0007669"/>
    <property type="project" value="TreeGrafter"/>
</dbReference>
<dbReference type="AlphaFoldDB" id="A0AAN6RKW1"/>
<keyword evidence="12 15" id="KW-0472">Membrane</keyword>
<dbReference type="GO" id="GO:0005302">
    <property type="term" value="F:L-tyrosine transmembrane transporter activity"/>
    <property type="evidence" value="ECO:0007669"/>
    <property type="project" value="TreeGrafter"/>
</dbReference>
<keyword evidence="9" id="KW-0378">Hydrolase</keyword>
<dbReference type="GO" id="GO:0046872">
    <property type="term" value="F:metal ion binding"/>
    <property type="evidence" value="ECO:0007669"/>
    <property type="project" value="UniProtKB-KW"/>
</dbReference>
<feature type="binding site" evidence="14">
    <location>
        <position position="492"/>
    </location>
    <ligand>
        <name>K(+)</name>
        <dbReference type="ChEBI" id="CHEBI:29103"/>
    </ligand>
</feature>
<dbReference type="HAMAP" id="MF_01966">
    <property type="entry name" value="NADHX_epimerase"/>
    <property type="match status" value="1"/>
</dbReference>
<feature type="transmembrane region" description="Helical" evidence="15">
    <location>
        <begin position="232"/>
        <end position="253"/>
    </location>
</feature>
<dbReference type="GO" id="GO:0000329">
    <property type="term" value="C:fungal-type vacuole membrane"/>
    <property type="evidence" value="ECO:0007669"/>
    <property type="project" value="TreeGrafter"/>
</dbReference>
<evidence type="ECO:0000256" key="14">
    <source>
        <dbReference type="HAMAP-Rule" id="MF_03159"/>
    </source>
</evidence>
<dbReference type="GO" id="GO:0006508">
    <property type="term" value="P:proteolysis"/>
    <property type="evidence" value="ECO:0007669"/>
    <property type="project" value="UniProtKB-KW"/>
</dbReference>
<feature type="transmembrane region" description="Helical" evidence="15">
    <location>
        <begin position="125"/>
        <end position="143"/>
    </location>
</feature>
<evidence type="ECO:0000259" key="16">
    <source>
        <dbReference type="PROSITE" id="PS51385"/>
    </source>
</evidence>
<evidence type="ECO:0000256" key="8">
    <source>
        <dbReference type="ARBA" id="ARBA00022692"/>
    </source>
</evidence>
<comment type="catalytic activity">
    <reaction evidence="14">
        <text>(6R)-NADHX = (6S)-NADHX</text>
        <dbReference type="Rhea" id="RHEA:32215"/>
        <dbReference type="ChEBI" id="CHEBI:64074"/>
        <dbReference type="ChEBI" id="CHEBI:64075"/>
        <dbReference type="EC" id="5.1.99.6"/>
    </reaction>
</comment>
<evidence type="ECO:0000256" key="12">
    <source>
        <dbReference type="ARBA" id="ARBA00023136"/>
    </source>
</evidence>
<evidence type="ECO:0000256" key="13">
    <source>
        <dbReference type="ARBA" id="ARBA00023180"/>
    </source>
</evidence>
<dbReference type="PROSITE" id="PS51385">
    <property type="entry name" value="YJEF_N"/>
    <property type="match status" value="1"/>
</dbReference>
<feature type="transmembrane region" description="Helical" evidence="15">
    <location>
        <begin position="198"/>
        <end position="220"/>
    </location>
</feature>
<dbReference type="SUPFAM" id="SSF64153">
    <property type="entry name" value="YjeF N-terminal domain-like"/>
    <property type="match status" value="1"/>
</dbReference>
<dbReference type="GO" id="GO:0005313">
    <property type="term" value="F:L-glutamate transmembrane transporter activity"/>
    <property type="evidence" value="ECO:0007669"/>
    <property type="project" value="TreeGrafter"/>
</dbReference>
<dbReference type="InterPro" id="IPR036652">
    <property type="entry name" value="YjeF_N_dom_sf"/>
</dbReference>
<comment type="caution">
    <text evidence="17">The sequence shown here is derived from an EMBL/GenBank/DDBJ whole genome shotgun (WGS) entry which is preliminary data.</text>
</comment>
<feature type="binding site" evidence="14">
    <location>
        <position position="553"/>
    </location>
    <ligand>
        <name>K(+)</name>
        <dbReference type="ChEBI" id="CHEBI:29103"/>
    </ligand>
</feature>
<dbReference type="Gene3D" id="3.40.50.1820">
    <property type="entry name" value="alpha/beta hydrolase"/>
    <property type="match status" value="2"/>
</dbReference>
<keyword evidence="14" id="KW-0413">Isomerase</keyword>
<keyword evidence="14" id="KW-0963">Cytoplasm</keyword>
<keyword evidence="11 15" id="KW-1133">Transmembrane helix</keyword>
<dbReference type="InterPro" id="IPR013057">
    <property type="entry name" value="AA_transpt_TM"/>
</dbReference>
<evidence type="ECO:0000256" key="7">
    <source>
        <dbReference type="ARBA" id="ARBA00022670"/>
    </source>
</evidence>
<accession>A0AAN6RKW1</accession>
<evidence type="ECO:0000256" key="3">
    <source>
        <dbReference type="ARBA" id="ARBA00009431"/>
    </source>
</evidence>
<dbReference type="InterPro" id="IPR029058">
    <property type="entry name" value="AB_hydrolase_fold"/>
</dbReference>
<keyword evidence="14" id="KW-0496">Mitochondrion</keyword>
<keyword evidence="18" id="KW-1185">Reference proteome</keyword>
<dbReference type="GO" id="GO:0005739">
    <property type="term" value="C:mitochondrion"/>
    <property type="evidence" value="ECO:0007669"/>
    <property type="project" value="UniProtKB-SubCell"/>
</dbReference>
<feature type="transmembrane region" description="Helical" evidence="15">
    <location>
        <begin position="51"/>
        <end position="76"/>
    </location>
</feature>
<keyword evidence="13" id="KW-0325">Glycoprotein</keyword>
<evidence type="ECO:0000256" key="6">
    <source>
        <dbReference type="ARBA" id="ARBA00022645"/>
    </source>
</evidence>
<keyword evidence="14" id="KW-0547">Nucleotide-binding</keyword>
<evidence type="ECO:0000256" key="9">
    <source>
        <dbReference type="ARBA" id="ARBA00022801"/>
    </source>
</evidence>
<name>A0AAN6RKW1_9PLEO</name>
<dbReference type="PANTHER" id="PTHR22950:SF678">
    <property type="entry name" value="VACUOLAR AMINO ACID TRANSPORTER 5-RELATED"/>
    <property type="match status" value="1"/>
</dbReference>
<evidence type="ECO:0000256" key="2">
    <source>
        <dbReference type="ARBA" id="ARBA00008066"/>
    </source>
</evidence>
<dbReference type="Pfam" id="PF03853">
    <property type="entry name" value="YjeF_N"/>
    <property type="match status" value="1"/>
</dbReference>
<dbReference type="Gene3D" id="1.10.287.410">
    <property type="match status" value="1"/>
</dbReference>
<reference evidence="17 18" key="1">
    <citation type="submission" date="2021-02" db="EMBL/GenBank/DDBJ databases">
        <title>Genome assembly of Pseudopithomyces chartarum.</title>
        <authorList>
            <person name="Jauregui R."/>
            <person name="Singh J."/>
            <person name="Voisey C."/>
        </authorList>
    </citation>
    <scope>NUCLEOTIDE SEQUENCE [LARGE SCALE GENOMIC DNA]</scope>
    <source>
        <strain evidence="17 18">AGR01</strain>
    </source>
</reference>
<feature type="binding site" evidence="14">
    <location>
        <position position="589"/>
    </location>
    <ligand>
        <name>K(+)</name>
        <dbReference type="ChEBI" id="CHEBI:29103"/>
    </ligand>
</feature>
<evidence type="ECO:0000313" key="18">
    <source>
        <dbReference type="Proteomes" id="UP001280581"/>
    </source>
</evidence>
<keyword evidence="4" id="KW-0813">Transport</keyword>
<gene>
    <name evidence="17" type="ORF">GRF29_8g93832</name>
</gene>
<evidence type="ECO:0000256" key="10">
    <source>
        <dbReference type="ARBA" id="ARBA00022970"/>
    </source>
</evidence>
<dbReference type="SUPFAM" id="SSF53474">
    <property type="entry name" value="alpha/beta-Hydrolases"/>
    <property type="match status" value="1"/>
</dbReference>
<dbReference type="GO" id="GO:0004185">
    <property type="term" value="F:serine-type carboxypeptidase activity"/>
    <property type="evidence" value="ECO:0007669"/>
    <property type="project" value="InterPro"/>
</dbReference>
<keyword evidence="14" id="KW-0520">NAD</keyword>
<dbReference type="Pfam" id="PF01490">
    <property type="entry name" value="Aa_trans"/>
    <property type="match status" value="1"/>
</dbReference>
<evidence type="ECO:0000256" key="1">
    <source>
        <dbReference type="ARBA" id="ARBA00004128"/>
    </source>
</evidence>
<dbReference type="GO" id="GO:0052856">
    <property type="term" value="F:NAD(P)HX epimerase activity"/>
    <property type="evidence" value="ECO:0007669"/>
    <property type="project" value="UniProtKB-UniRule"/>
</dbReference>
<comment type="caution">
    <text evidence="14">Lacks conserved residue(s) required for the propagation of feature annotation.</text>
</comment>
<feature type="transmembrane region" description="Helical" evidence="15">
    <location>
        <begin position="305"/>
        <end position="323"/>
    </location>
</feature>
<comment type="similarity">
    <text evidence="2">Belongs to the amino acid/polyamine transporter 2 family.</text>
</comment>
<dbReference type="Gene3D" id="3.40.50.10260">
    <property type="entry name" value="YjeF N-terminal domain"/>
    <property type="match status" value="1"/>
</dbReference>
<comment type="cofactor">
    <cofactor evidence="14">
        <name>K(+)</name>
        <dbReference type="ChEBI" id="CHEBI:29103"/>
    </cofactor>
    <text evidence="14">Binds 1 potassium ion per subunit.</text>
</comment>
<keyword evidence="7" id="KW-0645">Protease</keyword>
<dbReference type="PANTHER" id="PTHR22950">
    <property type="entry name" value="AMINO ACID TRANSPORTER"/>
    <property type="match status" value="1"/>
</dbReference>
<dbReference type="GO" id="GO:0015189">
    <property type="term" value="F:L-lysine transmembrane transporter activity"/>
    <property type="evidence" value="ECO:0007669"/>
    <property type="project" value="TreeGrafter"/>
</dbReference>
<evidence type="ECO:0000256" key="11">
    <source>
        <dbReference type="ARBA" id="ARBA00022989"/>
    </source>
</evidence>
<feature type="transmembrane region" description="Helical" evidence="15">
    <location>
        <begin position="6"/>
        <end position="23"/>
    </location>
</feature>
<feature type="binding site" evidence="14">
    <location>
        <begin position="491"/>
        <end position="495"/>
    </location>
    <ligand>
        <name>(6S)-NADPHX</name>
        <dbReference type="ChEBI" id="CHEBI:64076"/>
    </ligand>
</feature>
<keyword evidence="8 15" id="KW-0812">Transmembrane</keyword>
<evidence type="ECO:0000256" key="15">
    <source>
        <dbReference type="SAM" id="Phobius"/>
    </source>
</evidence>
<dbReference type="GO" id="GO:0000166">
    <property type="term" value="F:nucleotide binding"/>
    <property type="evidence" value="ECO:0007669"/>
    <property type="project" value="UniProtKB-KW"/>
</dbReference>
<feature type="binding site" evidence="14">
    <location>
        <position position="586"/>
    </location>
    <ligand>
        <name>(6S)-NADPHX</name>
        <dbReference type="ChEBI" id="CHEBI:64076"/>
    </ligand>
</feature>
<dbReference type="InterPro" id="IPR001563">
    <property type="entry name" value="Peptidase_S10"/>
</dbReference>
<evidence type="ECO:0000313" key="17">
    <source>
        <dbReference type="EMBL" id="KAK3215467.1"/>
    </source>
</evidence>
<dbReference type="GO" id="GO:0015194">
    <property type="term" value="F:L-serine transmembrane transporter activity"/>
    <property type="evidence" value="ECO:0007669"/>
    <property type="project" value="TreeGrafter"/>
</dbReference>
<keyword evidence="14" id="KW-0479">Metal-binding</keyword>
<proteinExistence type="inferred from homology"/>
<dbReference type="Proteomes" id="UP001280581">
    <property type="component" value="Unassembled WGS sequence"/>
</dbReference>
<dbReference type="InterPro" id="IPR004443">
    <property type="entry name" value="YjeF_N_dom"/>
</dbReference>
<protein>
    <recommendedName>
        <fullName evidence="14">NAD(P)H-hydrate epimerase</fullName>
        <ecNumber evidence="14">5.1.99.6</ecNumber>
    </recommendedName>
    <alternativeName>
        <fullName evidence="14">NAD(P)HX epimerase</fullName>
    </alternativeName>
</protein>
<feature type="transmembrane region" description="Helical" evidence="15">
    <location>
        <begin position="96"/>
        <end position="113"/>
    </location>
</feature>